<feature type="coiled-coil region" evidence="16">
    <location>
        <begin position="190"/>
        <end position="227"/>
    </location>
</feature>
<keyword evidence="20" id="KW-1185">Reference proteome</keyword>
<dbReference type="PROSITE" id="PS51786">
    <property type="entry name" value="LON_PROTEOLYTIC"/>
    <property type="match status" value="1"/>
</dbReference>
<evidence type="ECO:0000256" key="6">
    <source>
        <dbReference type="ARBA" id="ARBA00022825"/>
    </source>
</evidence>
<dbReference type="InterPro" id="IPR054594">
    <property type="entry name" value="Lon_lid"/>
</dbReference>
<dbReference type="GO" id="GO:0005524">
    <property type="term" value="F:ATP binding"/>
    <property type="evidence" value="ECO:0007669"/>
    <property type="project" value="UniProtKB-UniRule"/>
</dbReference>
<dbReference type="PANTHER" id="PTHR10046">
    <property type="entry name" value="ATP DEPENDENT LON PROTEASE FAMILY MEMBER"/>
    <property type="match status" value="1"/>
</dbReference>
<dbReference type="Gene3D" id="3.30.230.10">
    <property type="match status" value="1"/>
</dbReference>
<protein>
    <recommendedName>
        <fullName evidence="10 11">Lon protease</fullName>
        <ecNumber evidence="10 11">3.4.21.53</ecNumber>
    </recommendedName>
    <alternativeName>
        <fullName evidence="10">ATP-dependent protease La</fullName>
    </alternativeName>
</protein>
<dbReference type="InterPro" id="IPR008268">
    <property type="entry name" value="Peptidase_S16_AS"/>
</dbReference>
<evidence type="ECO:0000256" key="5">
    <source>
        <dbReference type="ARBA" id="ARBA00022801"/>
    </source>
</evidence>
<keyword evidence="6 10" id="KW-0720">Serine protease</keyword>
<comment type="subunit">
    <text evidence="10 11">Homohexamer. Organized in a ring with a central cavity.</text>
</comment>
<accession>A0AA42B6Y7</accession>
<dbReference type="PRINTS" id="PR00830">
    <property type="entry name" value="ENDOLAPTASE"/>
</dbReference>
<dbReference type="EMBL" id="JAMQGP010000002">
    <property type="protein sequence ID" value="MCM2679269.1"/>
    <property type="molecule type" value="Genomic_DNA"/>
</dbReference>
<dbReference type="SUPFAM" id="SSF52540">
    <property type="entry name" value="P-loop containing nucleoside triphosphate hydrolases"/>
    <property type="match status" value="1"/>
</dbReference>
<keyword evidence="4 10" id="KW-0547">Nucleotide-binding</keyword>
<dbReference type="PROSITE" id="PS01046">
    <property type="entry name" value="LON_SER"/>
    <property type="match status" value="1"/>
</dbReference>
<dbReference type="Gene3D" id="1.20.58.1480">
    <property type="match status" value="1"/>
</dbReference>
<dbReference type="FunFam" id="3.40.50.300:FF:000021">
    <property type="entry name" value="Lon protease homolog"/>
    <property type="match status" value="1"/>
</dbReference>
<name>A0AA42B6Y7_9GAMM</name>
<dbReference type="InterPro" id="IPR003959">
    <property type="entry name" value="ATPase_AAA_core"/>
</dbReference>
<dbReference type="SMART" id="SM00382">
    <property type="entry name" value="AAA"/>
    <property type="match status" value="1"/>
</dbReference>
<dbReference type="Gene3D" id="1.20.5.5270">
    <property type="match status" value="1"/>
</dbReference>
<dbReference type="GO" id="GO:0034605">
    <property type="term" value="P:cellular response to heat"/>
    <property type="evidence" value="ECO:0007669"/>
    <property type="project" value="UniProtKB-UniRule"/>
</dbReference>
<dbReference type="SMART" id="SM00464">
    <property type="entry name" value="LON"/>
    <property type="match status" value="1"/>
</dbReference>
<dbReference type="Gene3D" id="1.10.8.60">
    <property type="match status" value="1"/>
</dbReference>
<comment type="catalytic activity">
    <reaction evidence="9 10 11 14">
        <text>Hydrolysis of proteins in presence of ATP.</text>
        <dbReference type="EC" id="3.4.21.53"/>
    </reaction>
</comment>
<dbReference type="FunFam" id="2.30.130.40:FF:000001">
    <property type="entry name" value="Lon protease"/>
    <property type="match status" value="1"/>
</dbReference>
<gene>
    <name evidence="10 19" type="primary">lon</name>
    <name evidence="19" type="ORF">NAF29_06205</name>
</gene>
<dbReference type="InterPro" id="IPR020568">
    <property type="entry name" value="Ribosomal_Su5_D2-typ_SF"/>
</dbReference>
<dbReference type="NCBIfam" id="NF008053">
    <property type="entry name" value="PRK10787.1"/>
    <property type="match status" value="1"/>
</dbReference>
<dbReference type="InterPro" id="IPR004815">
    <property type="entry name" value="Lon_bac/euk-typ"/>
</dbReference>
<dbReference type="InterPro" id="IPR008269">
    <property type="entry name" value="Lon_proteolytic"/>
</dbReference>
<dbReference type="Pfam" id="PF22667">
    <property type="entry name" value="Lon_lid"/>
    <property type="match status" value="1"/>
</dbReference>
<dbReference type="InterPro" id="IPR027065">
    <property type="entry name" value="Lon_Prtase"/>
</dbReference>
<evidence type="ECO:0000256" key="16">
    <source>
        <dbReference type="SAM" id="Coils"/>
    </source>
</evidence>
<comment type="subcellular location">
    <subcellularLocation>
        <location evidence="1 10 11">Cytoplasm</location>
    </subcellularLocation>
</comment>
<dbReference type="Pfam" id="PF05362">
    <property type="entry name" value="Lon_C"/>
    <property type="match status" value="1"/>
</dbReference>
<dbReference type="Proteomes" id="UP001165393">
    <property type="component" value="Unassembled WGS sequence"/>
</dbReference>
<proteinExistence type="evidence at transcript level"/>
<dbReference type="AlphaFoldDB" id="A0AA42B6Y7"/>
<dbReference type="GO" id="GO:0006515">
    <property type="term" value="P:protein quality control for misfolded or incompletely synthesized proteins"/>
    <property type="evidence" value="ECO:0007669"/>
    <property type="project" value="UniProtKB-UniRule"/>
</dbReference>
<dbReference type="InterPro" id="IPR027543">
    <property type="entry name" value="Lon_bac"/>
</dbReference>
<keyword evidence="5 10" id="KW-0378">Hydrolase</keyword>
<dbReference type="Pfam" id="PF02190">
    <property type="entry name" value="LON_substr_bdg"/>
    <property type="match status" value="1"/>
</dbReference>
<evidence type="ECO:0000256" key="11">
    <source>
        <dbReference type="PIRNR" id="PIRNR001174"/>
    </source>
</evidence>
<dbReference type="FunFam" id="1.20.5.5270:FF:000002">
    <property type="entry name" value="Lon protease homolog"/>
    <property type="match status" value="1"/>
</dbReference>
<dbReference type="GO" id="GO:0004176">
    <property type="term" value="F:ATP-dependent peptidase activity"/>
    <property type="evidence" value="ECO:0007669"/>
    <property type="project" value="UniProtKB-UniRule"/>
</dbReference>
<reference evidence="19 20" key="1">
    <citation type="journal article" date="2013" name="Antonie Van Leeuwenhoek">
        <title>Echinimonas agarilytica gen. nov., sp. nov., a new gammaproteobacterium isolated from the sea urchin Strongylocentrotus intermedius.</title>
        <authorList>
            <person name="Nedashkovskaya O.I."/>
            <person name="Stenkova A.M."/>
            <person name="Zhukova N.V."/>
            <person name="Van Trappen S."/>
            <person name="Lee J.S."/>
            <person name="Kim S.B."/>
        </authorList>
    </citation>
    <scope>NUCLEOTIDE SEQUENCE [LARGE SCALE GENOMIC DNA]</scope>
    <source>
        <strain evidence="19 20">KMM 6351</strain>
    </source>
</reference>
<evidence type="ECO:0000256" key="13">
    <source>
        <dbReference type="PIRSR" id="PIRSR001174-2"/>
    </source>
</evidence>
<dbReference type="Pfam" id="PF00004">
    <property type="entry name" value="AAA"/>
    <property type="match status" value="1"/>
</dbReference>
<evidence type="ECO:0000256" key="9">
    <source>
        <dbReference type="ARBA" id="ARBA00050665"/>
    </source>
</evidence>
<keyword evidence="3 10" id="KW-0645">Protease</keyword>
<feature type="binding site" evidence="10 13">
    <location>
        <begin position="356"/>
        <end position="363"/>
    </location>
    <ligand>
        <name>ATP</name>
        <dbReference type="ChEBI" id="CHEBI:30616"/>
    </ligand>
</feature>
<evidence type="ECO:0000256" key="2">
    <source>
        <dbReference type="ARBA" id="ARBA00022490"/>
    </source>
</evidence>
<dbReference type="FunFam" id="1.20.58.1480:FF:000001">
    <property type="entry name" value="Lon protease"/>
    <property type="match status" value="1"/>
</dbReference>
<dbReference type="InterPro" id="IPR003111">
    <property type="entry name" value="Lon_prtase_N"/>
</dbReference>
<dbReference type="CDD" id="cd19500">
    <property type="entry name" value="RecA-like_Lon"/>
    <property type="match status" value="1"/>
</dbReference>
<feature type="active site" evidence="10 12">
    <location>
        <position position="722"/>
    </location>
</feature>
<organism evidence="19 20">
    <name type="scientific">Echinimonas agarilytica</name>
    <dbReference type="NCBI Taxonomy" id="1215918"/>
    <lineage>
        <taxon>Bacteria</taxon>
        <taxon>Pseudomonadati</taxon>
        <taxon>Pseudomonadota</taxon>
        <taxon>Gammaproteobacteria</taxon>
        <taxon>Alteromonadales</taxon>
        <taxon>Echinimonadaceae</taxon>
        <taxon>Echinimonas</taxon>
    </lineage>
</organism>
<keyword evidence="16" id="KW-0175">Coiled coil</keyword>
<dbReference type="InterPro" id="IPR014721">
    <property type="entry name" value="Ribsml_uS5_D2-typ_fold_subgr"/>
</dbReference>
<dbReference type="GO" id="GO:0043565">
    <property type="term" value="F:sequence-specific DNA binding"/>
    <property type="evidence" value="ECO:0007669"/>
    <property type="project" value="UniProtKB-UniRule"/>
</dbReference>
<dbReference type="FunFam" id="1.10.8.60:FF:000035">
    <property type="entry name" value="Lon protease"/>
    <property type="match status" value="1"/>
</dbReference>
<comment type="induction">
    <text evidence="10">By heat shock.</text>
</comment>
<evidence type="ECO:0000259" key="18">
    <source>
        <dbReference type="PROSITE" id="PS51787"/>
    </source>
</evidence>
<keyword evidence="8 10" id="KW-0346">Stress response</keyword>
<dbReference type="HAMAP" id="MF_01973">
    <property type="entry name" value="lon_bact"/>
    <property type="match status" value="1"/>
</dbReference>
<dbReference type="SUPFAM" id="SSF54211">
    <property type="entry name" value="Ribosomal protein S5 domain 2-like"/>
    <property type="match status" value="1"/>
</dbReference>
<dbReference type="RefSeq" id="WP_251260622.1">
    <property type="nucleotide sequence ID" value="NZ_JAMQGP010000002.1"/>
</dbReference>
<comment type="similarity">
    <text evidence="10 11 14 15">Belongs to the peptidase S16 family.</text>
</comment>
<evidence type="ECO:0000256" key="1">
    <source>
        <dbReference type="ARBA" id="ARBA00004496"/>
    </source>
</evidence>
<evidence type="ECO:0000259" key="17">
    <source>
        <dbReference type="PROSITE" id="PS51786"/>
    </source>
</evidence>
<dbReference type="GO" id="GO:0004252">
    <property type="term" value="F:serine-type endopeptidase activity"/>
    <property type="evidence" value="ECO:0007669"/>
    <property type="project" value="UniProtKB-UniRule"/>
</dbReference>
<dbReference type="InterPro" id="IPR003593">
    <property type="entry name" value="AAA+_ATPase"/>
</dbReference>
<dbReference type="InterPro" id="IPR027417">
    <property type="entry name" value="P-loop_NTPase"/>
</dbReference>
<evidence type="ECO:0000313" key="19">
    <source>
        <dbReference type="EMBL" id="MCM2679269.1"/>
    </source>
</evidence>
<keyword evidence="2 10" id="KW-0963">Cytoplasm</keyword>
<dbReference type="PROSITE" id="PS51787">
    <property type="entry name" value="LON_N"/>
    <property type="match status" value="1"/>
</dbReference>
<evidence type="ECO:0000256" key="12">
    <source>
        <dbReference type="PIRSR" id="PIRSR001174-1"/>
    </source>
</evidence>
<comment type="caution">
    <text evidence="19">The sequence shown here is derived from an EMBL/GenBank/DDBJ whole genome shotgun (WGS) entry which is preliminary data.</text>
</comment>
<dbReference type="FunFam" id="3.30.230.10:FF:000010">
    <property type="entry name" value="Lon protease"/>
    <property type="match status" value="1"/>
</dbReference>
<feature type="active site" evidence="10 12">
    <location>
        <position position="679"/>
    </location>
</feature>
<dbReference type="Gene3D" id="3.40.50.300">
    <property type="entry name" value="P-loop containing nucleotide triphosphate hydrolases"/>
    <property type="match status" value="1"/>
</dbReference>
<evidence type="ECO:0000256" key="8">
    <source>
        <dbReference type="ARBA" id="ARBA00023016"/>
    </source>
</evidence>
<feature type="domain" description="Lon proteolytic" evidence="17">
    <location>
        <begin position="592"/>
        <end position="773"/>
    </location>
</feature>
<dbReference type="PIRSF" id="PIRSF001174">
    <property type="entry name" value="Lon_proteas"/>
    <property type="match status" value="1"/>
</dbReference>
<dbReference type="InterPro" id="IPR046336">
    <property type="entry name" value="Lon_prtase_N_sf"/>
</dbReference>
<evidence type="ECO:0000256" key="3">
    <source>
        <dbReference type="ARBA" id="ARBA00022670"/>
    </source>
</evidence>
<dbReference type="NCBIfam" id="TIGR00763">
    <property type="entry name" value="lon"/>
    <property type="match status" value="1"/>
</dbReference>
<feature type="domain" description="Lon N-terminal" evidence="18">
    <location>
        <begin position="11"/>
        <end position="204"/>
    </location>
</feature>
<dbReference type="SUPFAM" id="SSF88697">
    <property type="entry name" value="PUA domain-like"/>
    <property type="match status" value="1"/>
</dbReference>
<sequence length="777" mass="87108">MVQEHSDLLEIPVLPLRDVVVYPHMVIPLFVGREKSIRCLEAAMEHDKQIFLVAQKDATTEEPESSDVYSVGTIASILQLLKLPDGTVKVLVEGSRRAAIDSFHQNEPFFSASVTEVAEQEPDERELEVLIRSTINQFEGYVKLNKKIPPEVLTSLQGIEEASRMADTMAAHMPLKLDDKQKVLELGDAKERLEFLMAMMESEIDLLQVEKRIRSRVKKQMEKSQREYYLNEQMKAIQKELGDLEDTPDEFEALVKRIEDAQMPEEARDKTQAELNKLKMMSPMSAEATVVRGYIDWMLNVPWKKRSKVKKNLALAEKILNQDHYGLDKVKERILEYLAVQSRVNKLKGPILCLVGPPGVGKTSLGQSIAKATGRQYVRMALGGVRDEAEIRGHRRTYIGSMPGKLIQKMCKVGVKNPLFLLDEIDKMGSDMRGDPSSALLEVLDPEQNNAFNDHYMEVDYDLSDVMFVATSNSMNIPAPLLDRMEVIRLSGYTEDEKLNIARQHLLSKQVKRNGLKEHEIEIEDSAIISIIRYYTREAGVRNLEREISRVCRKAVKSILLDKSLKKVQVTADNLKEFMGVQRFDFGKADDENSIGQVTGLAWTEVGGDLLTIETTSVPGKGKLTYTGSLGEVMQESIQAAMTVVRSRAQKLGIANDFHEKRDIHVHVPEGATPKDGPSAGIAMCTALVSTLTGNPVRADVAMTGEITLRGEVLPIGGLKEKLLAAHRGGIKRVLIPHENKRDLEEIPDNVKADLEIHDVRWIDDVLKLALQNAPDV</sequence>
<evidence type="ECO:0000256" key="7">
    <source>
        <dbReference type="ARBA" id="ARBA00022840"/>
    </source>
</evidence>
<keyword evidence="7 10" id="KW-0067">ATP-binding</keyword>
<evidence type="ECO:0000313" key="20">
    <source>
        <dbReference type="Proteomes" id="UP001165393"/>
    </source>
</evidence>
<dbReference type="GO" id="GO:0005737">
    <property type="term" value="C:cytoplasm"/>
    <property type="evidence" value="ECO:0007669"/>
    <property type="project" value="UniProtKB-SubCell"/>
</dbReference>
<comment type="function">
    <text evidence="10">ATP-dependent serine protease that mediates the selective degradation of mutant and abnormal proteins as well as certain short-lived regulatory proteins. Required for cellular homeostasis and for survival from DNA damage and developmental changes induced by stress. Degrades polypeptides processively to yield small peptide fragments that are 5 to 10 amino acids long. Binds to DNA in a double-stranded, site-specific manner.</text>
</comment>
<dbReference type="EC" id="3.4.21.53" evidence="10 11"/>
<dbReference type="GO" id="GO:0016887">
    <property type="term" value="F:ATP hydrolysis activity"/>
    <property type="evidence" value="ECO:0007669"/>
    <property type="project" value="UniProtKB-UniRule"/>
</dbReference>
<evidence type="ECO:0000256" key="15">
    <source>
        <dbReference type="RuleBase" id="RU000591"/>
    </source>
</evidence>
<evidence type="ECO:0000256" key="10">
    <source>
        <dbReference type="HAMAP-Rule" id="MF_01973"/>
    </source>
</evidence>
<evidence type="ECO:0000256" key="4">
    <source>
        <dbReference type="ARBA" id="ARBA00022741"/>
    </source>
</evidence>
<evidence type="ECO:0000256" key="14">
    <source>
        <dbReference type="PROSITE-ProRule" id="PRU01122"/>
    </source>
</evidence>
<dbReference type="InterPro" id="IPR015947">
    <property type="entry name" value="PUA-like_sf"/>
</dbReference>
<dbReference type="Gene3D" id="2.30.130.40">
    <property type="entry name" value="LON domain-like"/>
    <property type="match status" value="1"/>
</dbReference>